<dbReference type="PANTHER" id="PTHR42855">
    <property type="entry name" value="ABC TRANSPORTER ATP-BINDING SUBUNIT"/>
    <property type="match status" value="1"/>
</dbReference>
<dbReference type="Gene3D" id="1.10.287.380">
    <property type="entry name" value="Valyl-tRNA synthetase, C-terminal domain"/>
    <property type="match status" value="1"/>
</dbReference>
<keyword evidence="2" id="KW-0067">ATP-binding</keyword>
<dbReference type="GO" id="GO:0005524">
    <property type="term" value="F:ATP binding"/>
    <property type="evidence" value="ECO:0007669"/>
    <property type="project" value="UniProtKB-KW"/>
</dbReference>
<dbReference type="Gene3D" id="3.40.50.300">
    <property type="entry name" value="P-loop containing nucleotide triphosphate hydrolases"/>
    <property type="match status" value="2"/>
</dbReference>
<accession>A0AAV1HSH8</accession>
<dbReference type="InterPro" id="IPR037118">
    <property type="entry name" value="Val-tRNA_synth_C_sf"/>
</dbReference>
<dbReference type="Pfam" id="PF12848">
    <property type="entry name" value="ABC_tran_Xtn"/>
    <property type="match status" value="1"/>
</dbReference>
<feature type="compositionally biased region" description="Polar residues" evidence="4">
    <location>
        <begin position="50"/>
        <end position="68"/>
    </location>
</feature>
<evidence type="ECO:0000256" key="4">
    <source>
        <dbReference type="SAM" id="MobiDB-lite"/>
    </source>
</evidence>
<keyword evidence="7" id="KW-1185">Reference proteome</keyword>
<dbReference type="Proteomes" id="UP001314263">
    <property type="component" value="Unassembled WGS sequence"/>
</dbReference>
<dbReference type="CDD" id="cd03221">
    <property type="entry name" value="ABCF_EF-3"/>
    <property type="match status" value="2"/>
</dbReference>
<dbReference type="SUPFAM" id="SSF52540">
    <property type="entry name" value="P-loop containing nucleoside triphosphate hydrolases"/>
    <property type="match status" value="2"/>
</dbReference>
<evidence type="ECO:0000256" key="3">
    <source>
        <dbReference type="SAM" id="Coils"/>
    </source>
</evidence>
<gene>
    <name evidence="6" type="ORF">CVIRNUC_001202</name>
</gene>
<dbReference type="EMBL" id="CAUYUE010000002">
    <property type="protein sequence ID" value="CAK0739858.1"/>
    <property type="molecule type" value="Genomic_DNA"/>
</dbReference>
<feature type="domain" description="ABC transporter" evidence="5">
    <location>
        <begin position="391"/>
        <end position="621"/>
    </location>
</feature>
<reference evidence="6 7" key="1">
    <citation type="submission" date="2023-10" db="EMBL/GenBank/DDBJ databases">
        <authorList>
            <person name="Maclean D."/>
            <person name="Macfadyen A."/>
        </authorList>
    </citation>
    <scope>NUCLEOTIDE SEQUENCE [LARGE SCALE GENOMIC DNA]</scope>
</reference>
<comment type="caution">
    <text evidence="6">The sequence shown here is derived from an EMBL/GenBank/DDBJ whole genome shotgun (WGS) entry which is preliminary data.</text>
</comment>
<feature type="domain" description="ABC transporter" evidence="5">
    <location>
        <begin position="76"/>
        <end position="319"/>
    </location>
</feature>
<dbReference type="Pfam" id="PF00005">
    <property type="entry name" value="ABC_tran"/>
    <property type="match status" value="2"/>
</dbReference>
<dbReference type="PROSITE" id="PS00211">
    <property type="entry name" value="ABC_TRANSPORTER_1"/>
    <property type="match status" value="2"/>
</dbReference>
<evidence type="ECO:0000256" key="1">
    <source>
        <dbReference type="ARBA" id="ARBA00022741"/>
    </source>
</evidence>
<dbReference type="SMART" id="SM00382">
    <property type="entry name" value="AAA"/>
    <property type="match status" value="2"/>
</dbReference>
<proteinExistence type="predicted"/>
<evidence type="ECO:0000313" key="6">
    <source>
        <dbReference type="EMBL" id="CAK0739858.1"/>
    </source>
</evidence>
<dbReference type="InterPro" id="IPR003439">
    <property type="entry name" value="ABC_transporter-like_ATP-bd"/>
</dbReference>
<dbReference type="InterPro" id="IPR032781">
    <property type="entry name" value="ABC_tran_Xtn"/>
</dbReference>
<dbReference type="InterPro" id="IPR017871">
    <property type="entry name" value="ABC_transporter-like_CS"/>
</dbReference>
<dbReference type="GO" id="GO:0016887">
    <property type="term" value="F:ATP hydrolysis activity"/>
    <property type="evidence" value="ECO:0007669"/>
    <property type="project" value="InterPro"/>
</dbReference>
<dbReference type="InterPro" id="IPR003593">
    <property type="entry name" value="AAA+_ATPase"/>
</dbReference>
<organism evidence="6 7">
    <name type="scientific">Coccomyxa viridis</name>
    <dbReference type="NCBI Taxonomy" id="1274662"/>
    <lineage>
        <taxon>Eukaryota</taxon>
        <taxon>Viridiplantae</taxon>
        <taxon>Chlorophyta</taxon>
        <taxon>core chlorophytes</taxon>
        <taxon>Trebouxiophyceae</taxon>
        <taxon>Trebouxiophyceae incertae sedis</taxon>
        <taxon>Coccomyxaceae</taxon>
        <taxon>Coccomyxa</taxon>
    </lineage>
</organism>
<evidence type="ECO:0000259" key="5">
    <source>
        <dbReference type="PROSITE" id="PS50893"/>
    </source>
</evidence>
<protein>
    <recommendedName>
        <fullName evidence="5">ABC transporter domain-containing protein</fullName>
    </recommendedName>
</protein>
<dbReference type="PROSITE" id="PS50893">
    <property type="entry name" value="ABC_TRANSPORTER_2"/>
    <property type="match status" value="2"/>
</dbReference>
<evidence type="ECO:0000313" key="7">
    <source>
        <dbReference type="Proteomes" id="UP001314263"/>
    </source>
</evidence>
<dbReference type="Pfam" id="PF16326">
    <property type="entry name" value="ABC_tran_CTD"/>
    <property type="match status" value="1"/>
</dbReference>
<feature type="coiled-coil region" evidence="3">
    <location>
        <begin position="669"/>
        <end position="720"/>
    </location>
</feature>
<dbReference type="InterPro" id="IPR027417">
    <property type="entry name" value="P-loop_NTPase"/>
</dbReference>
<name>A0AAV1HSH8_9CHLO</name>
<dbReference type="InterPro" id="IPR032524">
    <property type="entry name" value="ABC_tran_C"/>
</dbReference>
<dbReference type="GO" id="GO:0003677">
    <property type="term" value="F:DNA binding"/>
    <property type="evidence" value="ECO:0007669"/>
    <property type="project" value="InterPro"/>
</dbReference>
<keyword evidence="3" id="KW-0175">Coiled coil</keyword>
<feature type="region of interest" description="Disordered" evidence="4">
    <location>
        <begin position="38"/>
        <end position="70"/>
    </location>
</feature>
<dbReference type="InterPro" id="IPR051309">
    <property type="entry name" value="ABCF_ATPase"/>
</dbReference>
<keyword evidence="1" id="KW-0547">Nucleotide-binding</keyword>
<dbReference type="AlphaFoldDB" id="A0AAV1HSH8"/>
<sequence length="733" mass="80316">MHSLHQFQTIHCLWLAESRKTGESCRCTPSRIMKTGSAVAQRSISKRRSTSQTCSQAKATREVSASRSTKGKETLLTLENVARTHDGHTQLFSDVSAIISRGQRLAVVGPNGCGKTTLLRLIAGVDEPDSGVVRKRNATVGYLPQTPELDESLTAIDAILHSGSMLARCVLEYEKAIVSGDKKAMDAATQQMDILGGWEFRERAEAMLKQVGILSSAHLVGKMSGGQKRRVALAAALLASPDLIIADEPTNHMDHQVIRWLEEYLTSKDVSAVVVTHDRAFMESVCTSVLELEHGEVHIHNFGGPGSYERFRELREERRARQAVAAADAKRTLKKETGWMQRQPKARSTKSTARIKQFYELTAKARDVPQAEVSVDFDNETKMKRQGRKVMELKGASFSIGSKEIISDFWYEFFPGERIGVVGPNGAGKSTLLNLVAGSLPLSGGERDIGETTAVGFFTQEPPTGLPPDMSMADYLRSVGQDTASSSGRAEDSMDTPTIVLERVGFPRSRHYTKVRMLSGGECRRLQLAAVLMARPNLLILDEPTNDLDLSTIESMESFLASYGGCLLVASHDRAFMEGLDRLLVLRGDGVVRLFEGSYSEYLEIVEAEDAAAASESLELEQAQAAAAAAAAAAASAAQNGSSSKHEGLAHQQKPQRSLRMGFREKQEFESIEGIIDNLSAQKQDIERELAATKDDYELMAELSQHLEKLSEMIDTKTDRWLELAELAEASHA</sequence>
<evidence type="ECO:0000256" key="2">
    <source>
        <dbReference type="ARBA" id="ARBA00022840"/>
    </source>
</evidence>
<dbReference type="PANTHER" id="PTHR42855:SF1">
    <property type="entry name" value="ABC TRANSPORTER DOMAIN-CONTAINING PROTEIN"/>
    <property type="match status" value="1"/>
</dbReference>
<dbReference type="FunFam" id="3.40.50.300:FF:000011">
    <property type="entry name" value="Putative ABC transporter ATP-binding component"/>
    <property type="match status" value="1"/>
</dbReference>